<feature type="active site" evidence="14">
    <location>
        <position position="442"/>
    </location>
</feature>
<evidence type="ECO:0000256" key="5">
    <source>
        <dbReference type="ARBA" id="ARBA00022723"/>
    </source>
</evidence>
<keyword evidence="18" id="KW-1185">Reference proteome</keyword>
<dbReference type="SMART" id="SM00382">
    <property type="entry name" value="AAA"/>
    <property type="match status" value="1"/>
</dbReference>
<evidence type="ECO:0000256" key="8">
    <source>
        <dbReference type="ARBA" id="ARBA00022833"/>
    </source>
</evidence>
<evidence type="ECO:0000313" key="18">
    <source>
        <dbReference type="Proteomes" id="UP000247811"/>
    </source>
</evidence>
<dbReference type="AlphaFoldDB" id="A0A318HE45"/>
<dbReference type="Pfam" id="PF17862">
    <property type="entry name" value="AAA_lid_3"/>
    <property type="match status" value="1"/>
</dbReference>
<dbReference type="GO" id="GO:0006508">
    <property type="term" value="P:proteolysis"/>
    <property type="evidence" value="ECO:0007669"/>
    <property type="project" value="UniProtKB-KW"/>
</dbReference>
<dbReference type="GO" id="GO:0005886">
    <property type="term" value="C:plasma membrane"/>
    <property type="evidence" value="ECO:0007669"/>
    <property type="project" value="UniProtKB-SubCell"/>
</dbReference>
<keyword evidence="6 14" id="KW-0547">Nucleotide-binding</keyword>
<keyword evidence="14" id="KW-1003">Cell membrane</keyword>
<feature type="domain" description="AAA+ ATPase" evidence="16">
    <location>
        <begin position="210"/>
        <end position="350"/>
    </location>
</feature>
<keyword evidence="4 14" id="KW-0812">Transmembrane</keyword>
<feature type="binding site" evidence="14">
    <location>
        <position position="441"/>
    </location>
    <ligand>
        <name>Zn(2+)</name>
        <dbReference type="ChEBI" id="CHEBI:29105"/>
        <note>catalytic</note>
    </ligand>
</feature>
<dbReference type="FunFam" id="3.40.50.300:FF:000001">
    <property type="entry name" value="ATP-dependent zinc metalloprotease FtsH"/>
    <property type="match status" value="1"/>
</dbReference>
<evidence type="ECO:0000256" key="12">
    <source>
        <dbReference type="ARBA" id="ARBA00023136"/>
    </source>
</evidence>
<evidence type="ECO:0000256" key="6">
    <source>
        <dbReference type="ARBA" id="ARBA00022741"/>
    </source>
</evidence>
<name>A0A318HE45_9BURK</name>
<comment type="cofactor">
    <cofactor evidence="14">
        <name>Zn(2+)</name>
        <dbReference type="ChEBI" id="CHEBI:29105"/>
    </cofactor>
    <text evidence="14">Binds 1 zinc ion per subunit.</text>
</comment>
<dbReference type="GO" id="GO:0008270">
    <property type="term" value="F:zinc ion binding"/>
    <property type="evidence" value="ECO:0007669"/>
    <property type="project" value="UniProtKB-UniRule"/>
</dbReference>
<dbReference type="Gene3D" id="1.20.58.760">
    <property type="entry name" value="Peptidase M41"/>
    <property type="match status" value="1"/>
</dbReference>
<dbReference type="FunFam" id="1.10.8.60:FF:000001">
    <property type="entry name" value="ATP-dependent zinc metalloprotease FtsH"/>
    <property type="match status" value="1"/>
</dbReference>
<dbReference type="InterPro" id="IPR003593">
    <property type="entry name" value="AAA+_ATPase"/>
</dbReference>
<keyword evidence="11 14" id="KW-0482">Metalloprotease</keyword>
<comment type="subcellular location">
    <subcellularLocation>
        <location evidence="14">Cell membrane</location>
        <topology evidence="14">Multi-pass membrane protein</topology>
        <orientation evidence="14">Cytoplasmic side</orientation>
    </subcellularLocation>
    <subcellularLocation>
        <location evidence="1">Membrane</location>
    </subcellularLocation>
</comment>
<evidence type="ECO:0000256" key="2">
    <source>
        <dbReference type="ARBA" id="ARBA00010044"/>
    </source>
</evidence>
<dbReference type="InterPro" id="IPR000642">
    <property type="entry name" value="Peptidase_M41"/>
</dbReference>
<evidence type="ECO:0000259" key="16">
    <source>
        <dbReference type="SMART" id="SM00382"/>
    </source>
</evidence>
<evidence type="ECO:0000313" key="17">
    <source>
        <dbReference type="EMBL" id="PXW99569.1"/>
    </source>
</evidence>
<organism evidence="17 18">
    <name type="scientific">Sphaerotilus hippei</name>
    <dbReference type="NCBI Taxonomy" id="744406"/>
    <lineage>
        <taxon>Bacteria</taxon>
        <taxon>Pseudomonadati</taxon>
        <taxon>Pseudomonadota</taxon>
        <taxon>Betaproteobacteria</taxon>
        <taxon>Burkholderiales</taxon>
        <taxon>Sphaerotilaceae</taxon>
        <taxon>Sphaerotilus</taxon>
    </lineage>
</organism>
<comment type="function">
    <text evidence="14">Acts as a processive, ATP-dependent zinc metallopeptidase for both cytoplasmic and membrane proteins. Plays a role in the quality control of integral membrane proteins.</text>
</comment>
<dbReference type="Pfam" id="PF00004">
    <property type="entry name" value="AAA"/>
    <property type="match status" value="1"/>
</dbReference>
<dbReference type="InterPro" id="IPR041569">
    <property type="entry name" value="AAA_lid_3"/>
</dbReference>
<dbReference type="InterPro" id="IPR037219">
    <property type="entry name" value="Peptidase_M41-like"/>
</dbReference>
<feature type="binding site" evidence="14">
    <location>
        <begin position="218"/>
        <end position="225"/>
    </location>
    <ligand>
        <name>ATP</name>
        <dbReference type="ChEBI" id="CHEBI:30616"/>
    </ligand>
</feature>
<proteinExistence type="inferred from homology"/>
<evidence type="ECO:0000256" key="4">
    <source>
        <dbReference type="ARBA" id="ARBA00022692"/>
    </source>
</evidence>
<dbReference type="GO" id="GO:0005524">
    <property type="term" value="F:ATP binding"/>
    <property type="evidence" value="ECO:0007669"/>
    <property type="project" value="UniProtKB-UniRule"/>
</dbReference>
<feature type="binding site" evidence="14">
    <location>
        <position position="445"/>
    </location>
    <ligand>
        <name>Zn(2+)</name>
        <dbReference type="ChEBI" id="CHEBI:29105"/>
        <note>catalytic</note>
    </ligand>
</feature>
<dbReference type="EC" id="3.4.24.-" evidence="14"/>
<dbReference type="Gene3D" id="3.40.50.300">
    <property type="entry name" value="P-loop containing nucleotide triphosphate hydrolases"/>
    <property type="match status" value="1"/>
</dbReference>
<comment type="subunit">
    <text evidence="14">Homohexamer.</text>
</comment>
<comment type="similarity">
    <text evidence="15">Belongs to the AAA ATPase family.</text>
</comment>
<comment type="similarity">
    <text evidence="2 14">In the C-terminal section; belongs to the peptidase M41 family.</text>
</comment>
<feature type="binding site" evidence="14">
    <location>
        <position position="518"/>
    </location>
    <ligand>
        <name>Zn(2+)</name>
        <dbReference type="ChEBI" id="CHEBI:29105"/>
        <note>catalytic</note>
    </ligand>
</feature>
<keyword evidence="8 14" id="KW-0862">Zinc</keyword>
<dbReference type="PANTHER" id="PTHR23076">
    <property type="entry name" value="METALLOPROTEASE M41 FTSH"/>
    <property type="match status" value="1"/>
</dbReference>
<evidence type="ECO:0000256" key="11">
    <source>
        <dbReference type="ARBA" id="ARBA00023049"/>
    </source>
</evidence>
<dbReference type="GO" id="GO:0004222">
    <property type="term" value="F:metalloendopeptidase activity"/>
    <property type="evidence" value="ECO:0007669"/>
    <property type="project" value="InterPro"/>
</dbReference>
<dbReference type="InterPro" id="IPR003960">
    <property type="entry name" value="ATPase_AAA_CS"/>
</dbReference>
<dbReference type="InterPro" id="IPR003959">
    <property type="entry name" value="ATPase_AAA_core"/>
</dbReference>
<dbReference type="GO" id="GO:0004176">
    <property type="term" value="F:ATP-dependent peptidase activity"/>
    <property type="evidence" value="ECO:0007669"/>
    <property type="project" value="InterPro"/>
</dbReference>
<reference evidence="17 18" key="1">
    <citation type="submission" date="2018-05" db="EMBL/GenBank/DDBJ databases">
        <title>Genomic Encyclopedia of Type Strains, Phase IV (KMG-IV): sequencing the most valuable type-strain genomes for metagenomic binning, comparative biology and taxonomic classification.</title>
        <authorList>
            <person name="Goeker M."/>
        </authorList>
    </citation>
    <scope>NUCLEOTIDE SEQUENCE [LARGE SCALE GENOMIC DNA]</scope>
    <source>
        <strain evidence="17 18">DSM 566</strain>
    </source>
</reference>
<evidence type="ECO:0000256" key="14">
    <source>
        <dbReference type="HAMAP-Rule" id="MF_01458"/>
    </source>
</evidence>
<feature type="transmembrane region" description="Helical" evidence="14">
    <location>
        <begin position="30"/>
        <end position="47"/>
    </location>
</feature>
<dbReference type="Gene3D" id="3.30.720.210">
    <property type="match status" value="1"/>
</dbReference>
<keyword evidence="12 14" id="KW-0472">Membrane</keyword>
<gene>
    <name evidence="14" type="primary">ftsH</name>
    <name evidence="17" type="ORF">C7444_101399</name>
</gene>
<dbReference type="Pfam" id="PF06480">
    <property type="entry name" value="FtsH_ext"/>
    <property type="match status" value="1"/>
</dbReference>
<dbReference type="InterPro" id="IPR005936">
    <property type="entry name" value="FtsH"/>
</dbReference>
<dbReference type="Proteomes" id="UP000247811">
    <property type="component" value="Unassembled WGS sequence"/>
</dbReference>
<keyword evidence="10 14" id="KW-1133">Transmembrane helix</keyword>
<dbReference type="SUPFAM" id="SSF140990">
    <property type="entry name" value="FtsH protease domain-like"/>
    <property type="match status" value="1"/>
</dbReference>
<comment type="similarity">
    <text evidence="13 14">In the central section; belongs to the AAA ATPase family.</text>
</comment>
<dbReference type="CDD" id="cd19501">
    <property type="entry name" value="RecA-like_FtsH"/>
    <property type="match status" value="1"/>
</dbReference>
<feature type="transmembrane region" description="Helical" evidence="14">
    <location>
        <begin position="127"/>
        <end position="144"/>
    </location>
</feature>
<keyword evidence="7 14" id="KW-0378">Hydrolase</keyword>
<dbReference type="SUPFAM" id="SSF52540">
    <property type="entry name" value="P-loop containing nucleoside triphosphate hydrolases"/>
    <property type="match status" value="1"/>
</dbReference>
<sequence length="631" mass="67556">MADPDKTPRPAPSTPPDAPWSVFGVPRQPLWVWMIALLALFGLRDLWVTGTQVQAIPYSEFVRQLKDDQLQSLRIGGSYIEGELKTATADGRTRVVTTRVDPALVRELEPYAVRYEGIVENTLLRDLLSWIVPAVVLFGLWTLLGRRLAQQGGLGGMLSVGKSRARVHGETEIPVRFDDVAGVDEAKAELRESVDFLKSPQAWGRLGARMPKGVLLVGPPGTGKTLLARAMAGEAGVPFFSITGSEFVEMFVGVGAARVRDLFEQARAAAPCIIFIDELDALGGARGLGGLAGGHDEKEQTLNQLLAEMDGFDASLGVVILGATNRPEVLDAALLRAGRFDRQVLVDRPDRLGRAAILRVHLRQVRVAPGVDAGEVAALTPGFAGADLANLVNEAALGATRRGAAAVEAADFTVAIERIVAGLEKRQRVMNAPERRRVAVHECGHAIVAMSLPDTDPVHKISIIPRGIGALGYTLQRPTEDRYLATRGELEHRMAVLMGGRAAEQVVLGEISTGASDDLAKVTDIAHDMVTRHGMAAALGQVVFERTRTPFLSHGNGGPPDRAFGDATADAIDAAVRDLVDGAYEQALALLQQRRELLDRMAGELLAHETLDESALAGFVEQARRAGLGGP</sequence>
<dbReference type="Pfam" id="PF01434">
    <property type="entry name" value="Peptidase_M41"/>
    <property type="match status" value="1"/>
</dbReference>
<dbReference type="FunFam" id="1.20.58.760:FF:000001">
    <property type="entry name" value="ATP-dependent zinc metalloprotease FtsH"/>
    <property type="match status" value="1"/>
</dbReference>
<dbReference type="EMBL" id="QJJS01000001">
    <property type="protein sequence ID" value="PXW99569.1"/>
    <property type="molecule type" value="Genomic_DNA"/>
</dbReference>
<accession>A0A318HE45</accession>
<dbReference type="InterPro" id="IPR027417">
    <property type="entry name" value="P-loop_NTPase"/>
</dbReference>
<protein>
    <recommendedName>
        <fullName evidence="14">ATP-dependent zinc metalloprotease FtsH</fullName>
        <ecNumber evidence="14">3.4.24.-</ecNumber>
    </recommendedName>
</protein>
<keyword evidence="5 14" id="KW-0479">Metal-binding</keyword>
<dbReference type="GO" id="GO:0030163">
    <property type="term" value="P:protein catabolic process"/>
    <property type="evidence" value="ECO:0007669"/>
    <property type="project" value="UniProtKB-UniRule"/>
</dbReference>
<dbReference type="PANTHER" id="PTHR23076:SF113">
    <property type="entry name" value="ATP-DEPENDENT ZINC METALLOPROTEASE FTSH 1, CHLOROPLASTIC-RELATED"/>
    <property type="match status" value="1"/>
</dbReference>
<comment type="caution">
    <text evidence="17">The sequence shown here is derived from an EMBL/GenBank/DDBJ whole genome shotgun (WGS) entry which is preliminary data.</text>
</comment>
<dbReference type="PROSITE" id="PS00674">
    <property type="entry name" value="AAA"/>
    <property type="match status" value="1"/>
</dbReference>
<evidence type="ECO:0000256" key="1">
    <source>
        <dbReference type="ARBA" id="ARBA00004370"/>
    </source>
</evidence>
<evidence type="ECO:0000256" key="15">
    <source>
        <dbReference type="RuleBase" id="RU003651"/>
    </source>
</evidence>
<dbReference type="InterPro" id="IPR011546">
    <property type="entry name" value="Pept_M41_FtsH_extracell"/>
</dbReference>
<dbReference type="NCBIfam" id="TIGR01241">
    <property type="entry name" value="FtsH_fam"/>
    <property type="match status" value="1"/>
</dbReference>
<evidence type="ECO:0000256" key="3">
    <source>
        <dbReference type="ARBA" id="ARBA00022670"/>
    </source>
</evidence>
<dbReference type="OrthoDB" id="9809379at2"/>
<evidence type="ECO:0000256" key="10">
    <source>
        <dbReference type="ARBA" id="ARBA00022989"/>
    </source>
</evidence>
<dbReference type="HAMAP" id="MF_01458">
    <property type="entry name" value="FtsH"/>
    <property type="match status" value="1"/>
</dbReference>
<keyword evidence="3 14" id="KW-0645">Protease</keyword>
<dbReference type="Gene3D" id="1.10.8.60">
    <property type="match status" value="1"/>
</dbReference>
<dbReference type="GO" id="GO:0016887">
    <property type="term" value="F:ATP hydrolysis activity"/>
    <property type="evidence" value="ECO:0007669"/>
    <property type="project" value="UniProtKB-UniRule"/>
</dbReference>
<evidence type="ECO:0000256" key="13">
    <source>
        <dbReference type="ARBA" id="ARBA00061570"/>
    </source>
</evidence>
<evidence type="ECO:0000256" key="9">
    <source>
        <dbReference type="ARBA" id="ARBA00022840"/>
    </source>
</evidence>
<keyword evidence="9 14" id="KW-0067">ATP-binding</keyword>
<evidence type="ECO:0000256" key="7">
    <source>
        <dbReference type="ARBA" id="ARBA00022801"/>
    </source>
</evidence>